<evidence type="ECO:0000313" key="3">
    <source>
        <dbReference type="Proteomes" id="UP001597511"/>
    </source>
</evidence>
<comment type="caution">
    <text evidence="2">The sequence shown here is derived from an EMBL/GenBank/DDBJ whole genome shotgun (WGS) entry which is preliminary data.</text>
</comment>
<proteinExistence type="predicted"/>
<dbReference type="RefSeq" id="WP_386098689.1">
    <property type="nucleotide sequence ID" value="NZ_JBHUOZ010000003.1"/>
</dbReference>
<dbReference type="Proteomes" id="UP001597511">
    <property type="component" value="Unassembled WGS sequence"/>
</dbReference>
<dbReference type="EMBL" id="JBHUOZ010000003">
    <property type="protein sequence ID" value="MFD2920405.1"/>
    <property type="molecule type" value="Genomic_DNA"/>
</dbReference>
<reference evidence="3" key="1">
    <citation type="journal article" date="2019" name="Int. J. Syst. Evol. Microbiol.">
        <title>The Global Catalogue of Microorganisms (GCM) 10K type strain sequencing project: providing services to taxonomists for standard genome sequencing and annotation.</title>
        <authorList>
            <consortium name="The Broad Institute Genomics Platform"/>
            <consortium name="The Broad Institute Genome Sequencing Center for Infectious Disease"/>
            <person name="Wu L."/>
            <person name="Ma J."/>
        </authorList>
    </citation>
    <scope>NUCLEOTIDE SEQUENCE [LARGE SCALE GENOMIC DNA]</scope>
    <source>
        <strain evidence="3">KCTC 23299</strain>
    </source>
</reference>
<gene>
    <name evidence="2" type="ORF">ACFS6H_11825</name>
</gene>
<protein>
    <submittedName>
        <fullName evidence="2">YrhB domain-containing protein</fullName>
    </submittedName>
</protein>
<dbReference type="InterPro" id="IPR029082">
    <property type="entry name" value="Imm35"/>
</dbReference>
<sequence>MINIEDAKNIVLKKVGKPPTNDEFIITDVIEKNNYWVFLYDSKKYIETQDTSHMLLGNAPIIVDYFGNVKETGTAHPIEYYLLLYENGELK</sequence>
<name>A0ABW6A7L4_9BACT</name>
<organism evidence="2 3">
    <name type="scientific">Terrimonas rubra</name>
    <dbReference type="NCBI Taxonomy" id="1035890"/>
    <lineage>
        <taxon>Bacteria</taxon>
        <taxon>Pseudomonadati</taxon>
        <taxon>Bacteroidota</taxon>
        <taxon>Chitinophagia</taxon>
        <taxon>Chitinophagales</taxon>
        <taxon>Chitinophagaceae</taxon>
        <taxon>Terrimonas</taxon>
    </lineage>
</organism>
<evidence type="ECO:0000313" key="2">
    <source>
        <dbReference type="EMBL" id="MFD2920405.1"/>
    </source>
</evidence>
<accession>A0ABW6A7L4</accession>
<feature type="domain" description="Immunity protein 35" evidence="1">
    <location>
        <begin position="24"/>
        <end position="65"/>
    </location>
</feature>
<evidence type="ECO:0000259" key="1">
    <source>
        <dbReference type="Pfam" id="PF15567"/>
    </source>
</evidence>
<keyword evidence="3" id="KW-1185">Reference proteome</keyword>
<dbReference type="Pfam" id="PF15567">
    <property type="entry name" value="Imm35"/>
    <property type="match status" value="1"/>
</dbReference>